<organism evidence="1">
    <name type="scientific">Octopus bimaculoides</name>
    <name type="common">California two-spotted octopus</name>
    <dbReference type="NCBI Taxonomy" id="37653"/>
    <lineage>
        <taxon>Eukaryota</taxon>
        <taxon>Metazoa</taxon>
        <taxon>Spiralia</taxon>
        <taxon>Lophotrochozoa</taxon>
        <taxon>Mollusca</taxon>
        <taxon>Cephalopoda</taxon>
        <taxon>Coleoidea</taxon>
        <taxon>Octopodiformes</taxon>
        <taxon>Octopoda</taxon>
        <taxon>Incirrata</taxon>
        <taxon>Octopodidae</taxon>
        <taxon>Octopus</taxon>
    </lineage>
</organism>
<name>A0A0L8IA24_OCTBM</name>
<accession>A0A0L8IA24</accession>
<dbReference type="AlphaFoldDB" id="A0A0L8IA24"/>
<protein>
    <submittedName>
        <fullName evidence="1">Uncharacterized protein</fullName>
    </submittedName>
</protein>
<gene>
    <name evidence="1" type="ORF">OCBIM_22026366mg</name>
</gene>
<sequence>MKQQRNKKNLMANLYSILIFQFWIRLTQKINCKISQRNCMEECLLFRQKNPNVPF</sequence>
<reference evidence="1" key="1">
    <citation type="submission" date="2015-07" db="EMBL/GenBank/DDBJ databases">
        <title>MeaNS - Measles Nucleotide Surveillance Program.</title>
        <authorList>
            <person name="Tran T."/>
            <person name="Druce J."/>
        </authorList>
    </citation>
    <scope>NUCLEOTIDE SEQUENCE</scope>
    <source>
        <strain evidence="1">UCB-OBI-ISO-001</strain>
        <tissue evidence="1">Gonad</tissue>
    </source>
</reference>
<dbReference type="EMBL" id="KQ416188">
    <property type="protein sequence ID" value="KOF98297.1"/>
    <property type="molecule type" value="Genomic_DNA"/>
</dbReference>
<proteinExistence type="predicted"/>
<evidence type="ECO:0000313" key="1">
    <source>
        <dbReference type="EMBL" id="KOF98297.1"/>
    </source>
</evidence>